<evidence type="ECO:0000313" key="8">
    <source>
        <dbReference type="EMBL" id="CEL60654.1"/>
    </source>
</evidence>
<sequence length="229" mass="25383">MARAQRRNAARAEKFWFRKWVWPRAGPPSVSHLNGNGNGHSDGHANRHSNGHANGHSNGHSNGHANGHSNGRANGHSHHASTPTDRSPPLSADQSRCPSPKFPEFVPVEDEYEEMTMNEIINGKGSFPGLLGVVNAYLDSLNVEFTAKLKMKKYLDLIKQRADGSLQTPATWIRNFIRSHPAYKFDSVVSQEINYDLIKAMDDIERGVRAEPDLLPSYYAGSKLDDGCL</sequence>
<dbReference type="OrthoDB" id="7939818at2759"/>
<reference evidence="8 9" key="1">
    <citation type="submission" date="2014-11" db="EMBL/GenBank/DDBJ databases">
        <authorList>
            <person name="Wibberg Daniel"/>
        </authorList>
    </citation>
    <scope>NUCLEOTIDE SEQUENCE [LARGE SCALE GENOMIC DNA]</scope>
    <source>
        <strain evidence="8">Rhizoctonia solani AG1-IB 7/3/14</strain>
    </source>
</reference>
<feature type="compositionally biased region" description="Polar residues" evidence="7">
    <location>
        <begin position="51"/>
        <end position="72"/>
    </location>
</feature>
<dbReference type="Proteomes" id="UP000059188">
    <property type="component" value="Unassembled WGS sequence"/>
</dbReference>
<accession>A0A0B7FUX0</accession>
<dbReference type="GO" id="GO:0005524">
    <property type="term" value="F:ATP binding"/>
    <property type="evidence" value="ECO:0007669"/>
    <property type="project" value="UniProtKB-UniRule"/>
</dbReference>
<feature type="region of interest" description="Disordered" evidence="7">
    <location>
        <begin position="28"/>
        <end position="104"/>
    </location>
</feature>
<dbReference type="PANTHER" id="PTHR11164:SF0">
    <property type="entry name" value="GLUTAMATE--CYSTEINE LIGASE CATALYTIC SUBUNIT"/>
    <property type="match status" value="1"/>
</dbReference>
<evidence type="ECO:0000313" key="9">
    <source>
        <dbReference type="Proteomes" id="UP000059188"/>
    </source>
</evidence>
<keyword evidence="4 6" id="KW-0547">Nucleotide-binding</keyword>
<comment type="similarity">
    <text evidence="6">Belongs to the glutamate--cysteine ligase type 3 family.</text>
</comment>
<gene>
    <name evidence="8" type="ORF">RSOLAG1IB_03892</name>
</gene>
<dbReference type="STRING" id="1108050.A0A0B7FUX0"/>
<dbReference type="PANTHER" id="PTHR11164">
    <property type="entry name" value="GLUTAMATE CYSTEINE LIGASE"/>
    <property type="match status" value="1"/>
</dbReference>
<keyword evidence="5 6" id="KW-0067">ATP-binding</keyword>
<dbReference type="EC" id="6.3.2.2" evidence="1 6"/>
<dbReference type="InterPro" id="IPR004308">
    <property type="entry name" value="GCS"/>
</dbReference>
<keyword evidence="2 6" id="KW-0436">Ligase</keyword>
<evidence type="ECO:0000256" key="4">
    <source>
        <dbReference type="ARBA" id="ARBA00022741"/>
    </source>
</evidence>
<evidence type="ECO:0000256" key="5">
    <source>
        <dbReference type="ARBA" id="ARBA00022840"/>
    </source>
</evidence>
<evidence type="ECO:0000256" key="6">
    <source>
        <dbReference type="RuleBase" id="RU367135"/>
    </source>
</evidence>
<dbReference type="GO" id="GO:0004357">
    <property type="term" value="F:glutamate-cysteine ligase activity"/>
    <property type="evidence" value="ECO:0007669"/>
    <property type="project" value="UniProtKB-UniRule"/>
</dbReference>
<dbReference type="GO" id="GO:0017109">
    <property type="term" value="C:glutamate-cysteine ligase complex"/>
    <property type="evidence" value="ECO:0007669"/>
    <property type="project" value="TreeGrafter"/>
</dbReference>
<dbReference type="AlphaFoldDB" id="A0A0B7FUX0"/>
<protein>
    <recommendedName>
        <fullName evidence="1 6">Glutamate--cysteine ligase</fullName>
        <ecNumber evidence="1 6">6.3.2.2</ecNumber>
    </recommendedName>
    <alternativeName>
        <fullName evidence="6">Gamma-ECS</fullName>
    </alternativeName>
    <alternativeName>
        <fullName evidence="6">Gamma-glutamylcysteine synthetase</fullName>
    </alternativeName>
</protein>
<comment type="pathway">
    <text evidence="6">Sulfur metabolism; glutathione biosynthesis; glutathione from L-cysteine and L-glutamate: step 1/2.</text>
</comment>
<comment type="catalytic activity">
    <reaction evidence="6">
        <text>L-cysteine + L-glutamate + ATP = gamma-L-glutamyl-L-cysteine + ADP + phosphate + H(+)</text>
        <dbReference type="Rhea" id="RHEA:13285"/>
        <dbReference type="ChEBI" id="CHEBI:15378"/>
        <dbReference type="ChEBI" id="CHEBI:29985"/>
        <dbReference type="ChEBI" id="CHEBI:30616"/>
        <dbReference type="ChEBI" id="CHEBI:35235"/>
        <dbReference type="ChEBI" id="CHEBI:43474"/>
        <dbReference type="ChEBI" id="CHEBI:58173"/>
        <dbReference type="ChEBI" id="CHEBI:456216"/>
        <dbReference type="EC" id="6.3.2.2"/>
    </reaction>
</comment>
<dbReference type="EMBL" id="LN679104">
    <property type="protein sequence ID" value="CEL60654.1"/>
    <property type="molecule type" value="Genomic_DNA"/>
</dbReference>
<evidence type="ECO:0000256" key="2">
    <source>
        <dbReference type="ARBA" id="ARBA00022598"/>
    </source>
</evidence>
<evidence type="ECO:0000256" key="7">
    <source>
        <dbReference type="SAM" id="MobiDB-lite"/>
    </source>
</evidence>
<dbReference type="UniPathway" id="UPA00142">
    <property type="reaction ID" value="UER00209"/>
</dbReference>
<proteinExistence type="inferred from homology"/>
<keyword evidence="9" id="KW-1185">Reference proteome</keyword>
<dbReference type="Gene3D" id="1.10.8.960">
    <property type="match status" value="1"/>
</dbReference>
<evidence type="ECO:0000256" key="1">
    <source>
        <dbReference type="ARBA" id="ARBA00012220"/>
    </source>
</evidence>
<keyword evidence="3 6" id="KW-0317">Glutathione biosynthesis</keyword>
<evidence type="ECO:0000256" key="3">
    <source>
        <dbReference type="ARBA" id="ARBA00022684"/>
    </source>
</evidence>
<name>A0A0B7FUX0_THACB</name>
<dbReference type="Pfam" id="PF03074">
    <property type="entry name" value="GCS"/>
    <property type="match status" value="1"/>
</dbReference>
<organism evidence="8 9">
    <name type="scientific">Thanatephorus cucumeris (strain AG1-IB / isolate 7/3/14)</name>
    <name type="common">Lettuce bottom rot fungus</name>
    <name type="synonym">Rhizoctonia solani</name>
    <dbReference type="NCBI Taxonomy" id="1108050"/>
    <lineage>
        <taxon>Eukaryota</taxon>
        <taxon>Fungi</taxon>
        <taxon>Dikarya</taxon>
        <taxon>Basidiomycota</taxon>
        <taxon>Agaricomycotina</taxon>
        <taxon>Agaricomycetes</taxon>
        <taxon>Cantharellales</taxon>
        <taxon>Ceratobasidiaceae</taxon>
        <taxon>Rhizoctonia</taxon>
        <taxon>Rhizoctonia solani AG-1</taxon>
    </lineage>
</organism>
<dbReference type="FunFam" id="1.10.8.960:FF:000001">
    <property type="entry name" value="Glutamate--cysteine ligase catalytic subunit"/>
    <property type="match status" value="1"/>
</dbReference>
<dbReference type="GO" id="GO:0006750">
    <property type="term" value="P:glutathione biosynthetic process"/>
    <property type="evidence" value="ECO:0007669"/>
    <property type="project" value="UniProtKB-UniRule"/>
</dbReference>